<organism evidence="1 2">
    <name type="scientific">Candidatus Jorgensenbacteria bacterium RIFCSPLOWO2_01_FULL_45_25b</name>
    <dbReference type="NCBI Taxonomy" id="1798471"/>
    <lineage>
        <taxon>Bacteria</taxon>
        <taxon>Candidatus Joergenseniibacteriota</taxon>
    </lineage>
</organism>
<name>A0A1F6BXJ3_9BACT</name>
<comment type="caution">
    <text evidence="1">The sequence shown here is derived from an EMBL/GenBank/DDBJ whole genome shotgun (WGS) entry which is preliminary data.</text>
</comment>
<dbReference type="EMBL" id="MFKK01000014">
    <property type="protein sequence ID" value="OGG41247.1"/>
    <property type="molecule type" value="Genomic_DNA"/>
</dbReference>
<sequence>MNESLIVKRLVTVDRELHNLLDELRMKHPKMSLSQIRRLMKSASDEDPTVIVRKMRNKEYDL</sequence>
<protein>
    <submittedName>
        <fullName evidence="1">Uncharacterized protein</fullName>
    </submittedName>
</protein>
<gene>
    <name evidence="1" type="ORF">A3A21_03685</name>
</gene>
<dbReference type="Proteomes" id="UP000176996">
    <property type="component" value="Unassembled WGS sequence"/>
</dbReference>
<dbReference type="AlphaFoldDB" id="A0A1F6BXJ3"/>
<proteinExistence type="predicted"/>
<accession>A0A1F6BXJ3</accession>
<evidence type="ECO:0000313" key="1">
    <source>
        <dbReference type="EMBL" id="OGG41247.1"/>
    </source>
</evidence>
<evidence type="ECO:0000313" key="2">
    <source>
        <dbReference type="Proteomes" id="UP000176996"/>
    </source>
</evidence>
<reference evidence="1 2" key="1">
    <citation type="journal article" date="2016" name="Nat. Commun.">
        <title>Thousands of microbial genomes shed light on interconnected biogeochemical processes in an aquifer system.</title>
        <authorList>
            <person name="Anantharaman K."/>
            <person name="Brown C.T."/>
            <person name="Hug L.A."/>
            <person name="Sharon I."/>
            <person name="Castelle C.J."/>
            <person name="Probst A.J."/>
            <person name="Thomas B.C."/>
            <person name="Singh A."/>
            <person name="Wilkins M.J."/>
            <person name="Karaoz U."/>
            <person name="Brodie E.L."/>
            <person name="Williams K.H."/>
            <person name="Hubbard S.S."/>
            <person name="Banfield J.F."/>
        </authorList>
    </citation>
    <scope>NUCLEOTIDE SEQUENCE [LARGE SCALE GENOMIC DNA]</scope>
</reference>